<dbReference type="HOGENOM" id="CLU_045011_19_4_5"/>
<dbReference type="eggNOG" id="COG0546">
    <property type="taxonomic scope" value="Bacteria"/>
</dbReference>
<dbReference type="Gene3D" id="1.10.150.240">
    <property type="entry name" value="Putative phosphatase, domain 2"/>
    <property type="match status" value="1"/>
</dbReference>
<keyword evidence="2" id="KW-1185">Reference proteome</keyword>
<dbReference type="AlphaFoldDB" id="Q2IWR5"/>
<evidence type="ECO:0000313" key="2">
    <source>
        <dbReference type="Proteomes" id="UP000008809"/>
    </source>
</evidence>
<dbReference type="InterPro" id="IPR023214">
    <property type="entry name" value="HAD_sf"/>
</dbReference>
<accession>Q2IWR5</accession>
<dbReference type="GO" id="GO:0016791">
    <property type="term" value="F:phosphatase activity"/>
    <property type="evidence" value="ECO:0007669"/>
    <property type="project" value="UniProtKB-ARBA"/>
</dbReference>
<evidence type="ECO:0000313" key="1">
    <source>
        <dbReference type="EMBL" id="ABD07345.1"/>
    </source>
</evidence>
<name>Q2IWR5_RHOP2</name>
<dbReference type="PANTHER" id="PTHR43434">
    <property type="entry name" value="PHOSPHOGLYCOLATE PHOSPHATASE"/>
    <property type="match status" value="1"/>
</dbReference>
<dbReference type="PANTHER" id="PTHR43434:SF20">
    <property type="entry name" value="5'-NUCLEOTIDASE"/>
    <property type="match status" value="1"/>
</dbReference>
<protein>
    <submittedName>
        <fullName evidence="1">HAD-superfamily hydrolase subfamily IA, variant 3</fullName>
    </submittedName>
</protein>
<dbReference type="RefSeq" id="WP_011441530.1">
    <property type="nucleotide sequence ID" value="NC_007778.1"/>
</dbReference>
<dbReference type="Gene3D" id="3.40.50.1000">
    <property type="entry name" value="HAD superfamily/HAD-like"/>
    <property type="match status" value="1"/>
</dbReference>
<dbReference type="Pfam" id="PF13419">
    <property type="entry name" value="HAD_2"/>
    <property type="match status" value="1"/>
</dbReference>
<keyword evidence="1" id="KW-0378">Hydrolase</keyword>
<dbReference type="GO" id="GO:0005829">
    <property type="term" value="C:cytosol"/>
    <property type="evidence" value="ECO:0007669"/>
    <property type="project" value="TreeGrafter"/>
</dbReference>
<dbReference type="Proteomes" id="UP000008809">
    <property type="component" value="Chromosome"/>
</dbReference>
<dbReference type="GO" id="GO:0004713">
    <property type="term" value="F:protein tyrosine kinase activity"/>
    <property type="evidence" value="ECO:0007669"/>
    <property type="project" value="TreeGrafter"/>
</dbReference>
<reference evidence="1 2" key="1">
    <citation type="submission" date="2006-01" db="EMBL/GenBank/DDBJ databases">
        <title>Complete sequence of Rhodopseudomonas palustris HaA2.</title>
        <authorList>
            <consortium name="US DOE Joint Genome Institute"/>
            <person name="Copeland A."/>
            <person name="Lucas S."/>
            <person name="Lapidus A."/>
            <person name="Barry K."/>
            <person name="Detter J.C."/>
            <person name="Glavina T."/>
            <person name="Hammon N."/>
            <person name="Israni S."/>
            <person name="Pitluck S."/>
            <person name="Chain P."/>
            <person name="Malfatti S."/>
            <person name="Shin M."/>
            <person name="Vergez L."/>
            <person name="Schmutz J."/>
            <person name="Larimer F."/>
            <person name="Land M."/>
            <person name="Hauser L."/>
            <person name="Pelletier D.A."/>
            <person name="Kyrpides N."/>
            <person name="Anderson I."/>
            <person name="Oda Y."/>
            <person name="Harwood C.S."/>
            <person name="Richardson P."/>
        </authorList>
    </citation>
    <scope>NUCLEOTIDE SEQUENCE [LARGE SCALE GENOMIC DNA]</scope>
    <source>
        <strain evidence="1 2">HaA2</strain>
    </source>
</reference>
<sequence>MKAFFFDLDGTLTDSRTGLHDSFRAAIEAIGVMPLGDAELDLFLGTPLPEMFRTLKADISQAGIEAGIDAFRAYYETHGIRQNRAYPGVREMLEALKTRRIPVWVVTSKPQAYAERVIRDLGFADLVTDVVGAGLAELDTKSDLVKRALGEAGVAPGDAVMVGDRRYDVEGAKANGVVAVGVTWGYGTREELESAGCDRLVESVSEFCQIFIDRSIVLRTRTAAAAC</sequence>
<dbReference type="STRING" id="316058.RPB_2643"/>
<dbReference type="EMBL" id="CP000250">
    <property type="protein sequence ID" value="ABD07345.1"/>
    <property type="molecule type" value="Genomic_DNA"/>
</dbReference>
<dbReference type="KEGG" id="rpb:RPB_2643"/>
<dbReference type="InterPro" id="IPR050155">
    <property type="entry name" value="HAD-like_hydrolase_sf"/>
</dbReference>
<gene>
    <name evidence="1" type="ordered locus">RPB_2643</name>
</gene>
<dbReference type="SUPFAM" id="SSF56784">
    <property type="entry name" value="HAD-like"/>
    <property type="match status" value="1"/>
</dbReference>
<dbReference type="InterPro" id="IPR041492">
    <property type="entry name" value="HAD_2"/>
</dbReference>
<organism evidence="1 2">
    <name type="scientific">Rhodopseudomonas palustris (strain HaA2)</name>
    <dbReference type="NCBI Taxonomy" id="316058"/>
    <lineage>
        <taxon>Bacteria</taxon>
        <taxon>Pseudomonadati</taxon>
        <taxon>Pseudomonadota</taxon>
        <taxon>Alphaproteobacteria</taxon>
        <taxon>Hyphomicrobiales</taxon>
        <taxon>Nitrobacteraceae</taxon>
        <taxon>Rhodopseudomonas</taxon>
    </lineage>
</organism>
<dbReference type="InterPro" id="IPR023198">
    <property type="entry name" value="PGP-like_dom2"/>
</dbReference>
<dbReference type="InterPro" id="IPR036412">
    <property type="entry name" value="HAD-like_sf"/>
</dbReference>
<proteinExistence type="predicted"/>
<dbReference type="FunFam" id="3.40.50.1000:FF:000022">
    <property type="entry name" value="Phosphoglycolate phosphatase"/>
    <property type="match status" value="1"/>
</dbReference>
<dbReference type="OrthoDB" id="9782449at2"/>